<feature type="region of interest" description="Disordered" evidence="1">
    <location>
        <begin position="389"/>
        <end position="418"/>
    </location>
</feature>
<feature type="compositionally biased region" description="Low complexity" evidence="1">
    <location>
        <begin position="277"/>
        <end position="286"/>
    </location>
</feature>
<dbReference type="AlphaFoldDB" id="A0A0L0SJT2"/>
<reference evidence="3" key="2">
    <citation type="submission" date="2009-11" db="EMBL/GenBank/DDBJ databases">
        <title>The Genome Sequence of Allomyces macrogynus strain ATCC 38327.</title>
        <authorList>
            <consortium name="The Broad Institute Genome Sequencing Platform"/>
            <person name="Russ C."/>
            <person name="Cuomo C."/>
            <person name="Shea T."/>
            <person name="Young S.K."/>
            <person name="Zeng Q."/>
            <person name="Koehrsen M."/>
            <person name="Haas B."/>
            <person name="Borodovsky M."/>
            <person name="Guigo R."/>
            <person name="Alvarado L."/>
            <person name="Berlin A."/>
            <person name="Borenstein D."/>
            <person name="Chen Z."/>
            <person name="Engels R."/>
            <person name="Freedman E."/>
            <person name="Gellesch M."/>
            <person name="Goldberg J."/>
            <person name="Griggs A."/>
            <person name="Gujja S."/>
            <person name="Heiman D."/>
            <person name="Hepburn T."/>
            <person name="Howarth C."/>
            <person name="Jen D."/>
            <person name="Larson L."/>
            <person name="Lewis B."/>
            <person name="Mehta T."/>
            <person name="Park D."/>
            <person name="Pearson M."/>
            <person name="Roberts A."/>
            <person name="Saif S."/>
            <person name="Shenoy N."/>
            <person name="Sisk P."/>
            <person name="Stolte C."/>
            <person name="Sykes S."/>
            <person name="Walk T."/>
            <person name="White J."/>
            <person name="Yandava C."/>
            <person name="Burger G."/>
            <person name="Gray M.W."/>
            <person name="Holland P.W.H."/>
            <person name="King N."/>
            <person name="Lang F.B.F."/>
            <person name="Roger A.J."/>
            <person name="Ruiz-Trillo I."/>
            <person name="Lander E."/>
            <person name="Nusbaum C."/>
        </authorList>
    </citation>
    <scope>NUCLEOTIDE SEQUENCE [LARGE SCALE GENOMIC DNA]</scope>
    <source>
        <strain evidence="3">ATCC 38327</strain>
    </source>
</reference>
<dbReference type="OrthoDB" id="5591502at2759"/>
<feature type="region of interest" description="Disordered" evidence="1">
    <location>
        <begin position="277"/>
        <end position="309"/>
    </location>
</feature>
<dbReference type="Proteomes" id="UP000054350">
    <property type="component" value="Unassembled WGS sequence"/>
</dbReference>
<evidence type="ECO:0000313" key="2">
    <source>
        <dbReference type="EMBL" id="KNE62665.1"/>
    </source>
</evidence>
<feature type="compositionally biased region" description="Low complexity" evidence="1">
    <location>
        <begin position="405"/>
        <end position="418"/>
    </location>
</feature>
<dbReference type="VEuPathDB" id="FungiDB:AMAG_07858"/>
<protein>
    <submittedName>
        <fullName evidence="2">Uncharacterized protein</fullName>
    </submittedName>
</protein>
<reference evidence="2 3" key="1">
    <citation type="submission" date="2009-11" db="EMBL/GenBank/DDBJ databases">
        <title>Annotation of Allomyces macrogynus ATCC 38327.</title>
        <authorList>
            <consortium name="The Broad Institute Genome Sequencing Platform"/>
            <person name="Russ C."/>
            <person name="Cuomo C."/>
            <person name="Burger G."/>
            <person name="Gray M.W."/>
            <person name="Holland P.W.H."/>
            <person name="King N."/>
            <person name="Lang F.B.F."/>
            <person name="Roger A.J."/>
            <person name="Ruiz-Trillo I."/>
            <person name="Young S.K."/>
            <person name="Zeng Q."/>
            <person name="Gargeya S."/>
            <person name="Fitzgerald M."/>
            <person name="Haas B."/>
            <person name="Abouelleil A."/>
            <person name="Alvarado L."/>
            <person name="Arachchi H.M."/>
            <person name="Berlin A."/>
            <person name="Chapman S.B."/>
            <person name="Gearin G."/>
            <person name="Goldberg J."/>
            <person name="Griggs A."/>
            <person name="Gujja S."/>
            <person name="Hansen M."/>
            <person name="Heiman D."/>
            <person name="Howarth C."/>
            <person name="Larimer J."/>
            <person name="Lui A."/>
            <person name="MacDonald P.J.P."/>
            <person name="McCowen C."/>
            <person name="Montmayeur A."/>
            <person name="Murphy C."/>
            <person name="Neiman D."/>
            <person name="Pearson M."/>
            <person name="Priest M."/>
            <person name="Roberts A."/>
            <person name="Saif S."/>
            <person name="Shea T."/>
            <person name="Sisk P."/>
            <person name="Stolte C."/>
            <person name="Sykes S."/>
            <person name="Wortman J."/>
            <person name="Nusbaum C."/>
            <person name="Birren B."/>
        </authorList>
    </citation>
    <scope>NUCLEOTIDE SEQUENCE [LARGE SCALE GENOMIC DNA]</scope>
    <source>
        <strain evidence="2 3">ATCC 38327</strain>
    </source>
</reference>
<accession>A0A0L0SJT2</accession>
<sequence>MLAVPGSTLHASPTGSPLSTSPAAFGSPRLDNPPPLHAIPEEGDYDEAAAAASPDFHHYASVLGPTAPARAPSALLTSLADPRPASVADLARRYPHVLGACEDALEPGPQRDAWTAALYTPRSDMPDAQWVPHLAAFFADSPPLLETLVQLLGWAGPDPLDEAACAALAREAVAPETVAEAAPSPQVAWTIPELRTPSPEGSHSRSPHSATHGARSPVPPIAMVPSPLMLFPESMSDEEDGSEYYDDEEEQQVPFTLMANERGEVHVITHDTAAVPARSARASPVPGKNAPPAPAQTATSEPKHNNASATQDVPVIEPVPVPAVPQTDAHAPFNPLKLIENYAKMRLAATCPSVAAAAAAAAADQPTDDTFADVPLTPIAVYRHRTATMDSAGPGARSRGRTRTRSSQSGFDAWGSAGSSAAHSRHGSLYYPPATTVSPGSAAAALLAMAPGLAPRGQSAQVVAGEAGAGAQGPGL</sequence>
<gene>
    <name evidence="2" type="ORF">AMAG_07858</name>
</gene>
<feature type="compositionally biased region" description="Polar residues" evidence="1">
    <location>
        <begin position="296"/>
        <end position="309"/>
    </location>
</feature>
<evidence type="ECO:0000256" key="1">
    <source>
        <dbReference type="SAM" id="MobiDB-lite"/>
    </source>
</evidence>
<feature type="compositionally biased region" description="Polar residues" evidence="1">
    <location>
        <begin position="9"/>
        <end position="22"/>
    </location>
</feature>
<dbReference type="EMBL" id="GG745340">
    <property type="protein sequence ID" value="KNE62665.1"/>
    <property type="molecule type" value="Genomic_DNA"/>
</dbReference>
<feature type="region of interest" description="Disordered" evidence="1">
    <location>
        <begin position="1"/>
        <end position="43"/>
    </location>
</feature>
<name>A0A0L0SJT2_ALLM3</name>
<feature type="region of interest" description="Disordered" evidence="1">
    <location>
        <begin position="188"/>
        <end position="220"/>
    </location>
</feature>
<organism evidence="2 3">
    <name type="scientific">Allomyces macrogynus (strain ATCC 38327)</name>
    <name type="common">Allomyces javanicus var. macrogynus</name>
    <dbReference type="NCBI Taxonomy" id="578462"/>
    <lineage>
        <taxon>Eukaryota</taxon>
        <taxon>Fungi</taxon>
        <taxon>Fungi incertae sedis</taxon>
        <taxon>Blastocladiomycota</taxon>
        <taxon>Blastocladiomycetes</taxon>
        <taxon>Blastocladiales</taxon>
        <taxon>Blastocladiaceae</taxon>
        <taxon>Allomyces</taxon>
    </lineage>
</organism>
<keyword evidence="3" id="KW-1185">Reference proteome</keyword>
<proteinExistence type="predicted"/>
<evidence type="ECO:0000313" key="3">
    <source>
        <dbReference type="Proteomes" id="UP000054350"/>
    </source>
</evidence>